<evidence type="ECO:0000256" key="5">
    <source>
        <dbReference type="ARBA" id="ARBA00023136"/>
    </source>
</evidence>
<dbReference type="InterPro" id="IPR036259">
    <property type="entry name" value="MFS_trans_sf"/>
</dbReference>
<name>A0AB34JWY5_PRYPA</name>
<evidence type="ECO:0000256" key="6">
    <source>
        <dbReference type="SAM" id="MobiDB-lite"/>
    </source>
</evidence>
<comment type="similarity">
    <text evidence="2">Belongs to the major facilitator superfamily. MFSD6 family.</text>
</comment>
<keyword evidence="10" id="KW-1185">Reference proteome</keyword>
<evidence type="ECO:0000313" key="10">
    <source>
        <dbReference type="Proteomes" id="UP001515480"/>
    </source>
</evidence>
<feature type="domain" description="Major facilitator superfamily associated" evidence="8">
    <location>
        <begin position="35"/>
        <end position="398"/>
    </location>
</feature>
<keyword evidence="5 7" id="KW-0472">Membrane</keyword>
<feature type="transmembrane region" description="Helical" evidence="7">
    <location>
        <begin position="124"/>
        <end position="148"/>
    </location>
</feature>
<sequence>MAGEEAISELEEAAPSSMSSSRKPDASRNRLLCLMKVLFFLQSWSPSGMLRTGSLYLLDRGMTVAQIGQIEAAGLFLPALTSPLWGLLADRLRRRKAVSLGLMVISIALLALLAMPQIGCMHCFWRLMALMTALSVFNLGGTVDAYTLDFLGEAHKGEYGVYRLWGSVGWATSAISAGIVAEHAGFVYNFPVYGAAAVAMLLLCAFLLPARTASEHSPMEGREMELYVLMRGLRHWRVLVALAEVLILGVGVGVAEKLIFAYVVRELGGSPSLCGYGVACMSLTNVPLFFFSNRLLRYMGRDWMFALAVAAYTLRAIAYTLLTRHTVYLFLPIEFLHGVTYSLSRAATVDFIQAALPAAWLTTGQQILLVTGQQGIGGGLGALAGGWYMSQHGGKQTYTLAAVASSVLLGFHVVSCSVLWLCRRSTLLSLPHERRQRSFPAFSTAQAAEPLVSDSNCHHGSVQTSTEAYVAEGADTGQHEQRVGRTS</sequence>
<feature type="transmembrane region" description="Helical" evidence="7">
    <location>
        <begin position="238"/>
        <end position="264"/>
    </location>
</feature>
<reference evidence="9 10" key="1">
    <citation type="journal article" date="2024" name="Science">
        <title>Giant polyketide synthase enzymes in the biosynthesis of giant marine polyether toxins.</title>
        <authorList>
            <person name="Fallon T.R."/>
            <person name="Shende V.V."/>
            <person name="Wierzbicki I.H."/>
            <person name="Pendleton A.L."/>
            <person name="Watervoot N.F."/>
            <person name="Auber R.P."/>
            <person name="Gonzalez D.J."/>
            <person name="Wisecaver J.H."/>
            <person name="Moore B.S."/>
        </authorList>
    </citation>
    <scope>NUCLEOTIDE SEQUENCE [LARGE SCALE GENOMIC DNA]</scope>
    <source>
        <strain evidence="9 10">12B1</strain>
    </source>
</reference>
<proteinExistence type="inferred from homology"/>
<dbReference type="PANTHER" id="PTHR16172">
    <property type="entry name" value="MAJOR FACILITATOR SUPERFAMILY DOMAIN-CONTAINING PROTEIN 6-LIKE"/>
    <property type="match status" value="1"/>
</dbReference>
<accession>A0AB34JWY5</accession>
<protein>
    <recommendedName>
        <fullName evidence="8">Major facilitator superfamily associated domain-containing protein</fullName>
    </recommendedName>
</protein>
<dbReference type="InterPro" id="IPR024989">
    <property type="entry name" value="MFS_assoc_dom"/>
</dbReference>
<evidence type="ECO:0000256" key="3">
    <source>
        <dbReference type="ARBA" id="ARBA00022692"/>
    </source>
</evidence>
<evidence type="ECO:0000256" key="1">
    <source>
        <dbReference type="ARBA" id="ARBA00004141"/>
    </source>
</evidence>
<keyword evidence="4 7" id="KW-1133">Transmembrane helix</keyword>
<comment type="caution">
    <text evidence="9">The sequence shown here is derived from an EMBL/GenBank/DDBJ whole genome shotgun (WGS) entry which is preliminary data.</text>
</comment>
<feature type="transmembrane region" description="Helical" evidence="7">
    <location>
        <begin position="186"/>
        <end position="208"/>
    </location>
</feature>
<feature type="compositionally biased region" description="Acidic residues" evidence="6">
    <location>
        <begin position="1"/>
        <end position="12"/>
    </location>
</feature>
<evidence type="ECO:0000259" key="8">
    <source>
        <dbReference type="Pfam" id="PF12832"/>
    </source>
</evidence>
<dbReference type="Pfam" id="PF12832">
    <property type="entry name" value="MFS_1_like"/>
    <property type="match status" value="1"/>
</dbReference>
<organism evidence="9 10">
    <name type="scientific">Prymnesium parvum</name>
    <name type="common">Toxic golden alga</name>
    <dbReference type="NCBI Taxonomy" id="97485"/>
    <lineage>
        <taxon>Eukaryota</taxon>
        <taxon>Haptista</taxon>
        <taxon>Haptophyta</taxon>
        <taxon>Prymnesiophyceae</taxon>
        <taxon>Prymnesiales</taxon>
        <taxon>Prymnesiaceae</taxon>
        <taxon>Prymnesium</taxon>
    </lineage>
</organism>
<dbReference type="Proteomes" id="UP001515480">
    <property type="component" value="Unassembled WGS sequence"/>
</dbReference>
<dbReference type="EMBL" id="JBGBPQ010000003">
    <property type="protein sequence ID" value="KAL1526668.1"/>
    <property type="molecule type" value="Genomic_DNA"/>
</dbReference>
<feature type="transmembrane region" description="Helical" evidence="7">
    <location>
        <begin position="303"/>
        <end position="322"/>
    </location>
</feature>
<feature type="region of interest" description="Disordered" evidence="6">
    <location>
        <begin position="1"/>
        <end position="24"/>
    </location>
</feature>
<dbReference type="GO" id="GO:0016020">
    <property type="term" value="C:membrane"/>
    <property type="evidence" value="ECO:0007669"/>
    <property type="project" value="UniProtKB-SubCell"/>
</dbReference>
<feature type="transmembrane region" description="Helical" evidence="7">
    <location>
        <begin position="270"/>
        <end position="291"/>
    </location>
</feature>
<dbReference type="SUPFAM" id="SSF103473">
    <property type="entry name" value="MFS general substrate transporter"/>
    <property type="match status" value="1"/>
</dbReference>
<dbReference type="InterPro" id="IPR051717">
    <property type="entry name" value="MFS_MFSD6"/>
</dbReference>
<dbReference type="AlphaFoldDB" id="A0AB34JWY5"/>
<evidence type="ECO:0000256" key="2">
    <source>
        <dbReference type="ARBA" id="ARBA00005241"/>
    </source>
</evidence>
<evidence type="ECO:0000256" key="4">
    <source>
        <dbReference type="ARBA" id="ARBA00022989"/>
    </source>
</evidence>
<gene>
    <name evidence="9" type="ORF">AB1Y20_015372</name>
</gene>
<dbReference type="PANTHER" id="PTHR16172:SF41">
    <property type="entry name" value="MAJOR FACILITATOR SUPERFAMILY DOMAIN-CONTAINING PROTEIN 6-LIKE"/>
    <property type="match status" value="1"/>
</dbReference>
<evidence type="ECO:0000313" key="9">
    <source>
        <dbReference type="EMBL" id="KAL1526668.1"/>
    </source>
</evidence>
<feature type="transmembrane region" description="Helical" evidence="7">
    <location>
        <begin position="100"/>
        <end position="118"/>
    </location>
</feature>
<feature type="transmembrane region" description="Helical" evidence="7">
    <location>
        <begin position="398"/>
        <end position="422"/>
    </location>
</feature>
<dbReference type="Gene3D" id="1.20.1250.20">
    <property type="entry name" value="MFS general substrate transporter like domains"/>
    <property type="match status" value="2"/>
</dbReference>
<evidence type="ECO:0000256" key="7">
    <source>
        <dbReference type="SAM" id="Phobius"/>
    </source>
</evidence>
<keyword evidence="3 7" id="KW-0812">Transmembrane</keyword>
<comment type="subcellular location">
    <subcellularLocation>
        <location evidence="1">Membrane</location>
        <topology evidence="1">Multi-pass membrane protein</topology>
    </subcellularLocation>
</comment>
<feature type="transmembrane region" description="Helical" evidence="7">
    <location>
        <begin position="160"/>
        <end position="180"/>
    </location>
</feature>